<evidence type="ECO:0000313" key="3">
    <source>
        <dbReference type="Proteomes" id="UP000824469"/>
    </source>
</evidence>
<proteinExistence type="predicted"/>
<dbReference type="PANTHER" id="PTHR16128:SF5">
    <property type="entry name" value="FAD_NAD(P)-BINDING OXIDOREDUCTASE FAMILY PROTEIN"/>
    <property type="match status" value="1"/>
</dbReference>
<dbReference type="Gene3D" id="3.90.660.10">
    <property type="match status" value="1"/>
</dbReference>
<evidence type="ECO:0000313" key="2">
    <source>
        <dbReference type="EMBL" id="KAH9288469.1"/>
    </source>
</evidence>
<evidence type="ECO:0000259" key="1">
    <source>
        <dbReference type="Pfam" id="PF01593"/>
    </source>
</evidence>
<reference evidence="2 3" key="1">
    <citation type="journal article" date="2021" name="Nat. Plants">
        <title>The Taxus genome provides insights into paclitaxel biosynthesis.</title>
        <authorList>
            <person name="Xiong X."/>
            <person name="Gou J."/>
            <person name="Liao Q."/>
            <person name="Li Y."/>
            <person name="Zhou Q."/>
            <person name="Bi G."/>
            <person name="Li C."/>
            <person name="Du R."/>
            <person name="Wang X."/>
            <person name="Sun T."/>
            <person name="Guo L."/>
            <person name="Liang H."/>
            <person name="Lu P."/>
            <person name="Wu Y."/>
            <person name="Zhang Z."/>
            <person name="Ro D.K."/>
            <person name="Shang Y."/>
            <person name="Huang S."/>
            <person name="Yan J."/>
        </authorList>
    </citation>
    <scope>NUCLEOTIDE SEQUENCE [LARGE SCALE GENOMIC DNA]</scope>
    <source>
        <strain evidence="2">Ta-2019</strain>
    </source>
</reference>
<dbReference type="Pfam" id="PF01593">
    <property type="entry name" value="Amino_oxidase"/>
    <property type="match status" value="1"/>
</dbReference>
<feature type="non-terminal residue" evidence="2">
    <location>
        <position position="172"/>
    </location>
</feature>
<sequence>SAEVPELVQKVQTVLVRPCFALMMAFSQALTSIPVDGYTVTGSTILSCASCESRKPGRSNSGSECWVLHSTTEYADQIISKTSLKKPSDDILNVVKSDLFREFQKTAPDIPSPLFMKAHRWGSAFPTTIIAKDDKCLWVENKRVAVCGDFCVAPDVEGAILSGLAAASKLLQ</sequence>
<dbReference type="PANTHER" id="PTHR16128">
    <property type="entry name" value="FAD/NAD(P)-BINDING OXIDOREDUCTASE FAMILY PROTEIN"/>
    <property type="match status" value="1"/>
</dbReference>
<organism evidence="2 3">
    <name type="scientific">Taxus chinensis</name>
    <name type="common">Chinese yew</name>
    <name type="synonym">Taxus wallichiana var. chinensis</name>
    <dbReference type="NCBI Taxonomy" id="29808"/>
    <lineage>
        <taxon>Eukaryota</taxon>
        <taxon>Viridiplantae</taxon>
        <taxon>Streptophyta</taxon>
        <taxon>Embryophyta</taxon>
        <taxon>Tracheophyta</taxon>
        <taxon>Spermatophyta</taxon>
        <taxon>Pinopsida</taxon>
        <taxon>Pinidae</taxon>
        <taxon>Conifers II</taxon>
        <taxon>Cupressales</taxon>
        <taxon>Taxaceae</taxon>
        <taxon>Taxus</taxon>
    </lineage>
</organism>
<dbReference type="AlphaFoldDB" id="A0AA38C1Z7"/>
<dbReference type="OMA" id="NNGSECW"/>
<dbReference type="Proteomes" id="UP000824469">
    <property type="component" value="Unassembled WGS sequence"/>
</dbReference>
<comment type="caution">
    <text evidence="2">The sequence shown here is derived from an EMBL/GenBank/DDBJ whole genome shotgun (WGS) entry which is preliminary data.</text>
</comment>
<feature type="non-terminal residue" evidence="2">
    <location>
        <position position="1"/>
    </location>
</feature>
<keyword evidence="3" id="KW-1185">Reference proteome</keyword>
<gene>
    <name evidence="2" type="ORF">KI387_032586</name>
</gene>
<dbReference type="GO" id="GO:0016491">
    <property type="term" value="F:oxidoreductase activity"/>
    <property type="evidence" value="ECO:0007669"/>
    <property type="project" value="InterPro"/>
</dbReference>
<name>A0AA38C1Z7_TAXCH</name>
<feature type="domain" description="Amine oxidase" evidence="1">
    <location>
        <begin position="16"/>
        <end position="170"/>
    </location>
</feature>
<dbReference type="EMBL" id="JAHRHJ020003813">
    <property type="protein sequence ID" value="KAH9288469.1"/>
    <property type="molecule type" value="Genomic_DNA"/>
</dbReference>
<protein>
    <recommendedName>
        <fullName evidence="1">Amine oxidase domain-containing protein</fullName>
    </recommendedName>
</protein>
<dbReference type="InterPro" id="IPR002937">
    <property type="entry name" value="Amino_oxidase"/>
</dbReference>
<accession>A0AA38C1Z7</accession>